<dbReference type="EMBL" id="CP018076">
    <property type="protein sequence ID" value="APE44158.1"/>
    <property type="molecule type" value="Genomic_DNA"/>
</dbReference>
<dbReference type="InterPro" id="IPR038666">
    <property type="entry name" value="SSP1_head-tail_sf"/>
</dbReference>
<name>A0A1J0WJ23_9RHOB</name>
<dbReference type="InterPro" id="IPR008767">
    <property type="entry name" value="Phage_SPP1_head-tail_adaptor"/>
</dbReference>
<dbReference type="Gene3D" id="2.40.10.270">
    <property type="entry name" value="Bacteriophage SPP1 head-tail adaptor protein"/>
    <property type="match status" value="1"/>
</dbReference>
<dbReference type="Pfam" id="PF05521">
    <property type="entry name" value="Phage_HCP"/>
    <property type="match status" value="1"/>
</dbReference>
<sequence>MVLNAGNLNRRIQIQRTTQTPDGQGGFEDDWSDLGAPIFARRRDVSDSERMMAGRWDNKLVTRFVIRATASGRSITRFDRIVHEGVVYEIDGIKEVPDTRAFLEITAYARDVP</sequence>
<evidence type="ECO:0000313" key="2">
    <source>
        <dbReference type="Proteomes" id="UP000181897"/>
    </source>
</evidence>
<dbReference type="STRING" id="1917485.BOO69_12675"/>
<protein>
    <recommendedName>
        <fullName evidence="3">Head-tail adaptor protein</fullName>
    </recommendedName>
</protein>
<evidence type="ECO:0008006" key="3">
    <source>
        <dbReference type="Google" id="ProtNLM"/>
    </source>
</evidence>
<evidence type="ECO:0000313" key="1">
    <source>
        <dbReference type="EMBL" id="APE44158.1"/>
    </source>
</evidence>
<reference evidence="1 2" key="1">
    <citation type="submission" date="2016-11" db="EMBL/GenBank/DDBJ databases">
        <title>Complete genome sequence of Sulfitobacter sp. AM1-D1, a toxic bacteria associated with marine dinoflagellate Alexandrium minutum in East China Sea.</title>
        <authorList>
            <person name="Yang Q."/>
            <person name="Zhang X."/>
            <person name="Tian X."/>
        </authorList>
    </citation>
    <scope>NUCLEOTIDE SEQUENCE [LARGE SCALE GENOMIC DNA]</scope>
    <source>
        <strain evidence="1 2">AM1-D1</strain>
    </source>
</reference>
<gene>
    <name evidence="1" type="ORF">BOO69_12675</name>
</gene>
<dbReference type="OrthoDB" id="7998779at2"/>
<accession>A0A1J0WJ23</accession>
<dbReference type="RefSeq" id="WP_071972498.1">
    <property type="nucleotide sequence ID" value="NZ_CP018076.1"/>
</dbReference>
<organism evidence="1 2">
    <name type="scientific">Sulfitobacter alexandrii</name>
    <dbReference type="NCBI Taxonomy" id="1917485"/>
    <lineage>
        <taxon>Bacteria</taxon>
        <taxon>Pseudomonadati</taxon>
        <taxon>Pseudomonadota</taxon>
        <taxon>Alphaproteobacteria</taxon>
        <taxon>Rhodobacterales</taxon>
        <taxon>Roseobacteraceae</taxon>
        <taxon>Sulfitobacter</taxon>
    </lineage>
</organism>
<proteinExistence type="predicted"/>
<dbReference type="KEGG" id="suam:BOO69_12675"/>
<dbReference type="Proteomes" id="UP000181897">
    <property type="component" value="Chromosome"/>
</dbReference>
<dbReference type="AlphaFoldDB" id="A0A1J0WJ23"/>
<keyword evidence="2" id="KW-1185">Reference proteome</keyword>